<reference evidence="1" key="2">
    <citation type="journal article" date="2015" name="Fish Shellfish Immunol.">
        <title>Early steps in the European eel (Anguilla anguilla)-Vibrio vulnificus interaction in the gills: Role of the RtxA13 toxin.</title>
        <authorList>
            <person name="Callol A."/>
            <person name="Pajuelo D."/>
            <person name="Ebbesson L."/>
            <person name="Teles M."/>
            <person name="MacKenzie S."/>
            <person name="Amaro C."/>
        </authorList>
    </citation>
    <scope>NUCLEOTIDE SEQUENCE</scope>
</reference>
<sequence>MLQFSAEVLTIFAESEIVIMLSEERTVPRPLHKQLLFLLSERSLSLSSPLSQ</sequence>
<proteinExistence type="predicted"/>
<protein>
    <submittedName>
        <fullName evidence="1">Uncharacterized protein</fullName>
    </submittedName>
</protein>
<dbReference type="AlphaFoldDB" id="A0A0E9TWF4"/>
<name>A0A0E9TWF4_ANGAN</name>
<organism evidence="1">
    <name type="scientific">Anguilla anguilla</name>
    <name type="common">European freshwater eel</name>
    <name type="synonym">Muraena anguilla</name>
    <dbReference type="NCBI Taxonomy" id="7936"/>
    <lineage>
        <taxon>Eukaryota</taxon>
        <taxon>Metazoa</taxon>
        <taxon>Chordata</taxon>
        <taxon>Craniata</taxon>
        <taxon>Vertebrata</taxon>
        <taxon>Euteleostomi</taxon>
        <taxon>Actinopterygii</taxon>
        <taxon>Neopterygii</taxon>
        <taxon>Teleostei</taxon>
        <taxon>Anguilliformes</taxon>
        <taxon>Anguillidae</taxon>
        <taxon>Anguilla</taxon>
    </lineage>
</organism>
<evidence type="ECO:0000313" key="1">
    <source>
        <dbReference type="EMBL" id="JAH57235.1"/>
    </source>
</evidence>
<dbReference type="EMBL" id="GBXM01051342">
    <property type="protein sequence ID" value="JAH57235.1"/>
    <property type="molecule type" value="Transcribed_RNA"/>
</dbReference>
<reference evidence="1" key="1">
    <citation type="submission" date="2014-11" db="EMBL/GenBank/DDBJ databases">
        <authorList>
            <person name="Amaro Gonzalez C."/>
        </authorList>
    </citation>
    <scope>NUCLEOTIDE SEQUENCE</scope>
</reference>
<accession>A0A0E9TWF4</accession>